<dbReference type="Gene3D" id="3.40.50.150">
    <property type="entry name" value="Vaccinia Virus protein VP39"/>
    <property type="match status" value="1"/>
</dbReference>
<dbReference type="PANTHER" id="PTHR46098:SF1">
    <property type="entry name" value="TRNA (CYTOSINE(38)-C(5))-METHYLTRANSFERASE"/>
    <property type="match status" value="1"/>
</dbReference>
<evidence type="ECO:0000256" key="5">
    <source>
        <dbReference type="RuleBase" id="RU000416"/>
    </source>
</evidence>
<dbReference type="EMBL" id="SUNJ01015045">
    <property type="protein sequence ID" value="TPP56078.1"/>
    <property type="molecule type" value="Genomic_DNA"/>
</dbReference>
<dbReference type="GO" id="GO:0032259">
    <property type="term" value="P:methylation"/>
    <property type="evidence" value="ECO:0007669"/>
    <property type="project" value="UniProtKB-KW"/>
</dbReference>
<name>A0A504YBD6_FASGI</name>
<dbReference type="Gene3D" id="3.90.120.10">
    <property type="entry name" value="DNA Methylase, subunit A, domain 2"/>
    <property type="match status" value="1"/>
</dbReference>
<sequence length="402" mass="46017">MCDNNGRNNCFELWSSSRTSDNSFREMRVLELYSGIGGIHCALKKSKLSYSIRIAIDVNDLASSVYRHNFPQSPVSNRVIEGLSIEEVSRMSADLWTMSPPCQPFTRLGNRRNEADNRSVSFFHVLTLIAAIRPSFIFLENVRGFESSESCRELLKTLDSNEYLYQQFLLTPLQFGIPNCRLRFYLVAWRGPSCTNPFKTNDSSLCILDTPPIHLPSLPDCVCSVCKGCVRNVTANNDNFSEYLPYCQPVANFVHSLNEHEEKSCSITSDCLKRYFYVMDIVRPCDRKTRCFTKGYTKRIEGTGSVLQTSRLDLTSDLIHSNYQSVEHDSDALVSFTRTLGLRFFHSREVANLMCFPSEYEFPENVTEKQRIRLLGNSVNVHVVAHLMFWAFGDRNFLIKPT</sequence>
<reference evidence="6 7" key="1">
    <citation type="submission" date="2019-04" db="EMBL/GenBank/DDBJ databases">
        <title>Annotation for the trematode Fasciola gigantica.</title>
        <authorList>
            <person name="Choi Y.-J."/>
        </authorList>
    </citation>
    <scope>NUCLEOTIDE SEQUENCE [LARGE SCALE GENOMIC DNA]</scope>
    <source>
        <strain evidence="6">Uganda_cow_1</strain>
    </source>
</reference>
<keyword evidence="2 4" id="KW-0808">Transferase</keyword>
<dbReference type="NCBIfam" id="TIGR00675">
    <property type="entry name" value="dcm"/>
    <property type="match status" value="1"/>
</dbReference>
<dbReference type="Proteomes" id="UP000316759">
    <property type="component" value="Unassembled WGS sequence"/>
</dbReference>
<dbReference type="GO" id="GO:0008168">
    <property type="term" value="F:methyltransferase activity"/>
    <property type="evidence" value="ECO:0007669"/>
    <property type="project" value="UniProtKB-KW"/>
</dbReference>
<dbReference type="AlphaFoldDB" id="A0A504YBD6"/>
<dbReference type="InterPro" id="IPR029063">
    <property type="entry name" value="SAM-dependent_MTases_sf"/>
</dbReference>
<dbReference type="OrthoDB" id="414133at2759"/>
<evidence type="ECO:0000256" key="1">
    <source>
        <dbReference type="ARBA" id="ARBA00022603"/>
    </source>
</evidence>
<keyword evidence="3 4" id="KW-0949">S-adenosyl-L-methionine</keyword>
<evidence type="ECO:0000313" key="7">
    <source>
        <dbReference type="Proteomes" id="UP000316759"/>
    </source>
</evidence>
<keyword evidence="1 4" id="KW-0489">Methyltransferase</keyword>
<comment type="caution">
    <text evidence="6">The sequence shown here is derived from an EMBL/GenBank/DDBJ whole genome shotgun (WGS) entry which is preliminary data.</text>
</comment>
<gene>
    <name evidence="6" type="ORF">FGIG_04544</name>
</gene>
<dbReference type="InterPro" id="IPR050750">
    <property type="entry name" value="C5-MTase"/>
</dbReference>
<dbReference type="PROSITE" id="PS51679">
    <property type="entry name" value="SAM_MT_C5"/>
    <property type="match status" value="1"/>
</dbReference>
<dbReference type="PANTHER" id="PTHR46098">
    <property type="entry name" value="TRNA (CYTOSINE(38)-C(5))-METHYLTRANSFERASE"/>
    <property type="match status" value="1"/>
</dbReference>
<keyword evidence="7" id="KW-1185">Reference proteome</keyword>
<protein>
    <submittedName>
        <fullName evidence="6">tRNA aspartic acid methyltransferase 1</fullName>
    </submittedName>
</protein>
<dbReference type="SUPFAM" id="SSF53335">
    <property type="entry name" value="S-adenosyl-L-methionine-dependent methyltransferases"/>
    <property type="match status" value="1"/>
</dbReference>
<evidence type="ECO:0000313" key="6">
    <source>
        <dbReference type="EMBL" id="TPP56078.1"/>
    </source>
</evidence>
<dbReference type="Pfam" id="PF00145">
    <property type="entry name" value="DNA_methylase"/>
    <property type="match status" value="1"/>
</dbReference>
<organism evidence="6 7">
    <name type="scientific">Fasciola gigantica</name>
    <name type="common">Giant liver fluke</name>
    <dbReference type="NCBI Taxonomy" id="46835"/>
    <lineage>
        <taxon>Eukaryota</taxon>
        <taxon>Metazoa</taxon>
        <taxon>Spiralia</taxon>
        <taxon>Lophotrochozoa</taxon>
        <taxon>Platyhelminthes</taxon>
        <taxon>Trematoda</taxon>
        <taxon>Digenea</taxon>
        <taxon>Plagiorchiida</taxon>
        <taxon>Echinostomata</taxon>
        <taxon>Echinostomatoidea</taxon>
        <taxon>Fasciolidae</taxon>
        <taxon>Fasciola</taxon>
    </lineage>
</organism>
<accession>A0A504YBD6</accession>
<dbReference type="PRINTS" id="PR00105">
    <property type="entry name" value="C5METTRFRASE"/>
</dbReference>
<dbReference type="GO" id="GO:0005634">
    <property type="term" value="C:nucleus"/>
    <property type="evidence" value="ECO:0007669"/>
    <property type="project" value="TreeGrafter"/>
</dbReference>
<comment type="similarity">
    <text evidence="4 5">Belongs to the class I-like SAM-binding methyltransferase superfamily. C5-methyltransferase family.</text>
</comment>
<feature type="active site" evidence="4">
    <location>
        <position position="102"/>
    </location>
</feature>
<evidence type="ECO:0000256" key="3">
    <source>
        <dbReference type="ARBA" id="ARBA00022691"/>
    </source>
</evidence>
<proteinExistence type="inferred from homology"/>
<evidence type="ECO:0000256" key="2">
    <source>
        <dbReference type="ARBA" id="ARBA00022679"/>
    </source>
</evidence>
<dbReference type="STRING" id="46835.A0A504YBD6"/>
<dbReference type="InterPro" id="IPR001525">
    <property type="entry name" value="C5_MeTfrase"/>
</dbReference>
<evidence type="ECO:0000256" key="4">
    <source>
        <dbReference type="PROSITE-ProRule" id="PRU01016"/>
    </source>
</evidence>